<comment type="subcellular location">
    <subcellularLocation>
        <location evidence="1">Membrane</location>
        <topology evidence="1">Multi-pass membrane protein</topology>
    </subcellularLocation>
</comment>
<organism evidence="7 8">
    <name type="scientific">Wolfiporia cocos (strain MD-104)</name>
    <name type="common">Brown rot fungus</name>
    <dbReference type="NCBI Taxonomy" id="742152"/>
    <lineage>
        <taxon>Eukaryota</taxon>
        <taxon>Fungi</taxon>
        <taxon>Dikarya</taxon>
        <taxon>Basidiomycota</taxon>
        <taxon>Agaricomycotina</taxon>
        <taxon>Agaricomycetes</taxon>
        <taxon>Polyporales</taxon>
        <taxon>Phaeolaceae</taxon>
        <taxon>Wolfiporia</taxon>
    </lineage>
</organism>
<dbReference type="PANTHER" id="PTHR13315">
    <property type="entry name" value="METALLO PHOSPHOESTERASE RELATED"/>
    <property type="match status" value="1"/>
</dbReference>
<dbReference type="PANTHER" id="PTHR13315:SF4">
    <property type="entry name" value="METALLOPHOSPHOESTERASE, ISOFORM E"/>
    <property type="match status" value="1"/>
</dbReference>
<proteinExistence type="predicted"/>
<dbReference type="OMA" id="GPYRGHW"/>
<evidence type="ECO:0000313" key="8">
    <source>
        <dbReference type="Proteomes" id="UP000218811"/>
    </source>
</evidence>
<evidence type="ECO:0000259" key="6">
    <source>
        <dbReference type="Pfam" id="PF00149"/>
    </source>
</evidence>
<dbReference type="InterPro" id="IPR033308">
    <property type="entry name" value="PGAP5/Cdc1/Ted1"/>
</dbReference>
<keyword evidence="4 5" id="KW-0472">Membrane</keyword>
<feature type="domain" description="Calcineurin-like phosphoesterase" evidence="6">
    <location>
        <begin position="75"/>
        <end position="317"/>
    </location>
</feature>
<dbReference type="GO" id="GO:0016787">
    <property type="term" value="F:hydrolase activity"/>
    <property type="evidence" value="ECO:0007669"/>
    <property type="project" value="InterPro"/>
</dbReference>
<dbReference type="GO" id="GO:0005783">
    <property type="term" value="C:endoplasmic reticulum"/>
    <property type="evidence" value="ECO:0007669"/>
    <property type="project" value="TreeGrafter"/>
</dbReference>
<protein>
    <recommendedName>
        <fullName evidence="6">Calcineurin-like phosphoesterase domain-containing protein</fullName>
    </recommendedName>
</protein>
<keyword evidence="8" id="KW-1185">Reference proteome</keyword>
<dbReference type="GO" id="GO:0016020">
    <property type="term" value="C:membrane"/>
    <property type="evidence" value="ECO:0007669"/>
    <property type="project" value="UniProtKB-SubCell"/>
</dbReference>
<reference evidence="7 8" key="1">
    <citation type="journal article" date="2012" name="Science">
        <title>The Paleozoic origin of enzymatic lignin decomposition reconstructed from 31 fungal genomes.</title>
        <authorList>
            <person name="Floudas D."/>
            <person name="Binder M."/>
            <person name="Riley R."/>
            <person name="Barry K."/>
            <person name="Blanchette R.A."/>
            <person name="Henrissat B."/>
            <person name="Martinez A.T."/>
            <person name="Otillar R."/>
            <person name="Spatafora J.W."/>
            <person name="Yadav J.S."/>
            <person name="Aerts A."/>
            <person name="Benoit I."/>
            <person name="Boyd A."/>
            <person name="Carlson A."/>
            <person name="Copeland A."/>
            <person name="Coutinho P.M."/>
            <person name="de Vries R.P."/>
            <person name="Ferreira P."/>
            <person name="Findley K."/>
            <person name="Foster B."/>
            <person name="Gaskell J."/>
            <person name="Glotzer D."/>
            <person name="Gorecki P."/>
            <person name="Heitman J."/>
            <person name="Hesse C."/>
            <person name="Hori C."/>
            <person name="Igarashi K."/>
            <person name="Jurgens J.A."/>
            <person name="Kallen N."/>
            <person name="Kersten P."/>
            <person name="Kohler A."/>
            <person name="Kuees U."/>
            <person name="Kumar T.K.A."/>
            <person name="Kuo A."/>
            <person name="LaButti K."/>
            <person name="Larrondo L.F."/>
            <person name="Lindquist E."/>
            <person name="Ling A."/>
            <person name="Lombard V."/>
            <person name="Lucas S."/>
            <person name="Lundell T."/>
            <person name="Martin R."/>
            <person name="McLaughlin D.J."/>
            <person name="Morgenstern I."/>
            <person name="Morin E."/>
            <person name="Murat C."/>
            <person name="Nagy L.G."/>
            <person name="Nolan M."/>
            <person name="Ohm R.A."/>
            <person name="Patyshakuliyeva A."/>
            <person name="Rokas A."/>
            <person name="Ruiz-Duenas F.J."/>
            <person name="Sabat G."/>
            <person name="Salamov A."/>
            <person name="Samejima M."/>
            <person name="Schmutz J."/>
            <person name="Slot J.C."/>
            <person name="St John F."/>
            <person name="Stenlid J."/>
            <person name="Sun H."/>
            <person name="Sun S."/>
            <person name="Syed K."/>
            <person name="Tsang A."/>
            <person name="Wiebenga A."/>
            <person name="Young D."/>
            <person name="Pisabarro A."/>
            <person name="Eastwood D.C."/>
            <person name="Martin F."/>
            <person name="Cullen D."/>
            <person name="Grigoriev I.V."/>
            <person name="Hibbett D.S."/>
        </authorList>
    </citation>
    <scope>NUCLEOTIDE SEQUENCE [LARGE SCALE GENOMIC DNA]</scope>
    <source>
        <strain evidence="7 8">MD-104</strain>
    </source>
</reference>
<dbReference type="SUPFAM" id="SSF56300">
    <property type="entry name" value="Metallo-dependent phosphatases"/>
    <property type="match status" value="1"/>
</dbReference>
<evidence type="ECO:0000256" key="1">
    <source>
        <dbReference type="ARBA" id="ARBA00004141"/>
    </source>
</evidence>
<dbReference type="Pfam" id="PF00149">
    <property type="entry name" value="Metallophos"/>
    <property type="match status" value="1"/>
</dbReference>
<keyword evidence="3 5" id="KW-1133">Transmembrane helix</keyword>
<dbReference type="AlphaFoldDB" id="A0A2H3JR35"/>
<dbReference type="GO" id="GO:0006506">
    <property type="term" value="P:GPI anchor biosynthetic process"/>
    <property type="evidence" value="ECO:0007669"/>
    <property type="project" value="InterPro"/>
</dbReference>
<feature type="transmembrane region" description="Helical" evidence="5">
    <location>
        <begin position="491"/>
        <end position="509"/>
    </location>
</feature>
<evidence type="ECO:0000256" key="5">
    <source>
        <dbReference type="SAM" id="Phobius"/>
    </source>
</evidence>
<dbReference type="STRING" id="742152.A0A2H3JR35"/>
<evidence type="ECO:0000313" key="7">
    <source>
        <dbReference type="EMBL" id="PCH43965.1"/>
    </source>
</evidence>
<gene>
    <name evidence="7" type="ORF">WOLCODRAFT_104481</name>
</gene>
<sequence>MGNKDAVLLGSPRRIGVTRPYYLLVNVLRTLWVAVVYHSELGIFRAHVSRCSWPDVTSPLKSDVNSDEWARLANVLVIADPQIFNMESYPGRSPWLMRLTQIIVDLNMRKSWRALLRLQPDMAIFLGDMLDNGRAIMSDPEYTEYHDRFRDIFVPPAGKQLPMYYLPGNHDIGLGTSSQFADNATQRYQTKFGQLNQLVELYGHILVLINAPGLVEEEYQRTQSGLNYAHWVATNPNGNIAFVHSISSYAKQHPAVLLTHIPLARPEGADCGPLRERGTIRRGWGRGYQNTLPLQISEFLLTSTHPSLVLSGDDHDYCEYTHTYDSSDGINEISSKSVTEITVKSFSMAMGVRKPGVQLLSLASPSYTTSTPHTNSPSATPCILPDQLGIYLQTYIPFLLLSLLLLLASNIHRVYTRGRYAKWVPLTLPKWLSDRVTGNGILLRGHRVRLTLPWAGRKDEDEDEGALWPVASSKRRAGEHSGAMSGWLWDVLRVGWIALFCFVAINWWVI</sequence>
<dbReference type="InterPro" id="IPR004843">
    <property type="entry name" value="Calcineurin-like_PHP"/>
</dbReference>
<keyword evidence="2 5" id="KW-0812">Transmembrane</keyword>
<dbReference type="EMBL" id="KB468146">
    <property type="protein sequence ID" value="PCH43965.1"/>
    <property type="molecule type" value="Genomic_DNA"/>
</dbReference>
<evidence type="ECO:0000256" key="2">
    <source>
        <dbReference type="ARBA" id="ARBA00022692"/>
    </source>
</evidence>
<name>A0A2H3JR35_WOLCO</name>
<dbReference type="Proteomes" id="UP000218811">
    <property type="component" value="Unassembled WGS sequence"/>
</dbReference>
<dbReference type="InterPro" id="IPR029052">
    <property type="entry name" value="Metallo-depent_PP-like"/>
</dbReference>
<feature type="transmembrane region" description="Helical" evidence="5">
    <location>
        <begin position="388"/>
        <end position="409"/>
    </location>
</feature>
<evidence type="ECO:0000256" key="4">
    <source>
        <dbReference type="ARBA" id="ARBA00023136"/>
    </source>
</evidence>
<evidence type="ECO:0000256" key="3">
    <source>
        <dbReference type="ARBA" id="ARBA00022989"/>
    </source>
</evidence>
<dbReference type="OrthoDB" id="5977743at2759"/>
<dbReference type="Gene3D" id="3.60.21.10">
    <property type="match status" value="1"/>
</dbReference>
<accession>A0A2H3JR35</accession>